<reference evidence="2 3" key="1">
    <citation type="submission" date="2018-02" db="EMBL/GenBank/DDBJ databases">
        <title>Draft genome sequencing of Pseudomonas frederiksbergensis 11-D3.</title>
        <authorList>
            <person name="Zheng B.-X."/>
        </authorList>
    </citation>
    <scope>NUCLEOTIDE SEQUENCE [LARGE SCALE GENOMIC DNA]</scope>
    <source>
        <strain evidence="2 3">11-D3</strain>
    </source>
</reference>
<dbReference type="RefSeq" id="WP_105341876.1">
    <property type="nucleotide sequence ID" value="NZ_PUIN01000006.1"/>
</dbReference>
<sequence>MKNAWLYLITVLSIGTAYAEPPKSILGCPFSDGTQVSLLVESTAEGQRLFLELDQKTQTVFTDMPDTDFVGQVVLAKCVSSSFIFALNYGSPYLKGAVLRKNPVSHSIERIDFAEKALPRWLYLGQEQMRLVIPNIGNEVAGMFRVYDYFAGKGQPEEAGSVDVRPDTHGFKVLRLK</sequence>
<organism evidence="2 3">
    <name type="scientific">Pseudomonas frederiksbergensis</name>
    <dbReference type="NCBI Taxonomy" id="104087"/>
    <lineage>
        <taxon>Bacteria</taxon>
        <taxon>Pseudomonadati</taxon>
        <taxon>Pseudomonadota</taxon>
        <taxon>Gammaproteobacteria</taxon>
        <taxon>Pseudomonadales</taxon>
        <taxon>Pseudomonadaceae</taxon>
        <taxon>Pseudomonas</taxon>
    </lineage>
</organism>
<name>A0A2S8HN44_9PSED</name>
<evidence type="ECO:0000256" key="1">
    <source>
        <dbReference type="SAM" id="SignalP"/>
    </source>
</evidence>
<gene>
    <name evidence="2" type="ORF">C5612_12035</name>
</gene>
<dbReference type="Proteomes" id="UP000239687">
    <property type="component" value="Unassembled WGS sequence"/>
</dbReference>
<evidence type="ECO:0000313" key="3">
    <source>
        <dbReference type="Proteomes" id="UP000239687"/>
    </source>
</evidence>
<evidence type="ECO:0000313" key="2">
    <source>
        <dbReference type="EMBL" id="PQP03956.1"/>
    </source>
</evidence>
<keyword evidence="1" id="KW-0732">Signal</keyword>
<proteinExistence type="predicted"/>
<feature type="signal peptide" evidence="1">
    <location>
        <begin position="1"/>
        <end position="19"/>
    </location>
</feature>
<comment type="caution">
    <text evidence="2">The sequence shown here is derived from an EMBL/GenBank/DDBJ whole genome shotgun (WGS) entry which is preliminary data.</text>
</comment>
<protein>
    <submittedName>
        <fullName evidence="2">Uncharacterized protein</fullName>
    </submittedName>
</protein>
<dbReference type="AlphaFoldDB" id="A0A2S8HN44"/>
<dbReference type="EMBL" id="PUIN01000006">
    <property type="protein sequence ID" value="PQP03956.1"/>
    <property type="molecule type" value="Genomic_DNA"/>
</dbReference>
<accession>A0A2S8HN44</accession>
<feature type="chain" id="PRO_5015528354" evidence="1">
    <location>
        <begin position="20"/>
        <end position="177"/>
    </location>
</feature>